<dbReference type="EMBL" id="JBCNJP010000151">
    <property type="protein sequence ID" value="KAK9050799.1"/>
    <property type="molecule type" value="Genomic_DNA"/>
</dbReference>
<organism evidence="1 2">
    <name type="scientific">Deinandra increscens subsp. villosa</name>
    <dbReference type="NCBI Taxonomy" id="3103831"/>
    <lineage>
        <taxon>Eukaryota</taxon>
        <taxon>Viridiplantae</taxon>
        <taxon>Streptophyta</taxon>
        <taxon>Embryophyta</taxon>
        <taxon>Tracheophyta</taxon>
        <taxon>Spermatophyta</taxon>
        <taxon>Magnoliopsida</taxon>
        <taxon>eudicotyledons</taxon>
        <taxon>Gunneridae</taxon>
        <taxon>Pentapetalae</taxon>
        <taxon>asterids</taxon>
        <taxon>campanulids</taxon>
        <taxon>Asterales</taxon>
        <taxon>Asteraceae</taxon>
        <taxon>Asteroideae</taxon>
        <taxon>Heliantheae alliance</taxon>
        <taxon>Madieae</taxon>
        <taxon>Madiinae</taxon>
        <taxon>Deinandra</taxon>
    </lineage>
</organism>
<sequence length="278" mass="31821">MFCNDSIAIVAEIQSLLRLVRDVAWRSATGFTRGFKKEIRDCESDLRLLDLYNSALVLFFAPFEDGCQVVVHVAAQVPQQQPRGPLVQWERFLQTRLQAQAVVLEDFVDIKSSNILLSDELKPQDPTLLEFAWLDLLEGNKSVTVKELTENLLKAIVHIYCYQEMKFTSQGFTAKALVRFMVPDQLFRRNLLNVLDFLKRPNASALVSGTRDRVNLHDKFKQAIEAYFPRTIDELTKKVEERKADLEKPSFWDSVKDSNSGALRCLALLLCYYTCGCC</sequence>
<keyword evidence="2" id="KW-1185">Reference proteome</keyword>
<proteinExistence type="predicted"/>
<evidence type="ECO:0000313" key="2">
    <source>
        <dbReference type="Proteomes" id="UP001408789"/>
    </source>
</evidence>
<comment type="caution">
    <text evidence="1">The sequence shown here is derived from an EMBL/GenBank/DDBJ whole genome shotgun (WGS) entry which is preliminary data.</text>
</comment>
<evidence type="ECO:0000313" key="1">
    <source>
        <dbReference type="EMBL" id="KAK9050799.1"/>
    </source>
</evidence>
<reference evidence="1 2" key="1">
    <citation type="submission" date="2024-04" db="EMBL/GenBank/DDBJ databases">
        <title>The reference genome of an endangered Asteraceae, Deinandra increscens subsp. villosa, native to the Central Coast of California.</title>
        <authorList>
            <person name="Guilliams M."/>
            <person name="Hasenstab-Lehman K."/>
            <person name="Meyer R."/>
            <person name="Mcevoy S."/>
        </authorList>
    </citation>
    <scope>NUCLEOTIDE SEQUENCE [LARGE SCALE GENOMIC DNA]</scope>
    <source>
        <tissue evidence="1">Leaf</tissue>
    </source>
</reference>
<dbReference type="AlphaFoldDB" id="A0AAP0CBY5"/>
<accession>A0AAP0CBY5</accession>
<gene>
    <name evidence="1" type="ORF">SSX86_030235</name>
</gene>
<protein>
    <submittedName>
        <fullName evidence="1">Uncharacterized protein</fullName>
    </submittedName>
</protein>
<name>A0AAP0CBY5_9ASTR</name>
<dbReference type="Proteomes" id="UP001408789">
    <property type="component" value="Unassembled WGS sequence"/>
</dbReference>